<evidence type="ECO:0000313" key="2">
    <source>
        <dbReference type="Proteomes" id="UP000241868"/>
    </source>
</evidence>
<protein>
    <submittedName>
        <fullName evidence="1">Uncharacterized protein</fullName>
    </submittedName>
</protein>
<reference evidence="1 2" key="1">
    <citation type="submission" date="2018-03" db="EMBL/GenBank/DDBJ databases">
        <title>Neisseria weixii sp. nov., isolated from the intestinal contents of Tibetan Plateau pika (Ochotona curzoniae) in Yushu, Qinghai Province, China.</title>
        <authorList>
            <person name="Gui Z."/>
        </authorList>
    </citation>
    <scope>NUCLEOTIDE SEQUENCE [LARGE SCALE GENOMIC DNA]</scope>
    <source>
        <strain evidence="1 2">ATCC 51483</strain>
    </source>
</reference>
<organism evidence="1 2">
    <name type="scientific">Neisseria iguanae</name>
    <dbReference type="NCBI Taxonomy" id="90242"/>
    <lineage>
        <taxon>Bacteria</taxon>
        <taxon>Pseudomonadati</taxon>
        <taxon>Pseudomonadota</taxon>
        <taxon>Betaproteobacteria</taxon>
        <taxon>Neisseriales</taxon>
        <taxon>Neisseriaceae</taxon>
        <taxon>Neisseria</taxon>
    </lineage>
</organism>
<comment type="caution">
    <text evidence="1">The sequence shown here is derived from an EMBL/GenBank/DDBJ whole genome shotgun (WGS) entry which is preliminary data.</text>
</comment>
<proteinExistence type="predicted"/>
<name>A0A2P7TX94_9NEIS</name>
<accession>A0A2P7TX94</accession>
<dbReference type="RefSeq" id="WP_170064918.1">
    <property type="nucleotide sequence ID" value="NZ_PXYY01000129.1"/>
</dbReference>
<dbReference type="Proteomes" id="UP000241868">
    <property type="component" value="Unassembled WGS sequence"/>
</dbReference>
<gene>
    <name evidence="1" type="ORF">C7N83_12905</name>
</gene>
<sequence length="104" mass="11378">PLYLTAKPCVRTAAAVKSLFNRQRICQRNVADKPNEKTAIPELPEKPMPGGSIVTDIATKIIGKKPIAYRQSKTIKSGWPTASVIIPTHSKTVLKPLCTVMPKQ</sequence>
<keyword evidence="2" id="KW-1185">Reference proteome</keyword>
<dbReference type="AlphaFoldDB" id="A0A2P7TX94"/>
<evidence type="ECO:0000313" key="1">
    <source>
        <dbReference type="EMBL" id="PSJ79324.1"/>
    </source>
</evidence>
<dbReference type="EMBL" id="PXYY01000129">
    <property type="protein sequence ID" value="PSJ79324.1"/>
    <property type="molecule type" value="Genomic_DNA"/>
</dbReference>
<feature type="non-terminal residue" evidence="1">
    <location>
        <position position="1"/>
    </location>
</feature>